<reference evidence="2" key="1">
    <citation type="submission" date="2022-10" db="EMBL/GenBank/DDBJ databases">
        <title>Genome assembly of Pristionchus species.</title>
        <authorList>
            <person name="Yoshida K."/>
            <person name="Sommer R.J."/>
        </authorList>
    </citation>
    <scope>NUCLEOTIDE SEQUENCE [LARGE SCALE GENOMIC DNA]</scope>
    <source>
        <strain evidence="2">RS5460</strain>
    </source>
</reference>
<evidence type="ECO:0000313" key="2">
    <source>
        <dbReference type="Proteomes" id="UP001328107"/>
    </source>
</evidence>
<proteinExistence type="predicted"/>
<dbReference type="AlphaFoldDB" id="A0AAN5D550"/>
<protein>
    <submittedName>
        <fullName evidence="1">Uncharacterized protein</fullName>
    </submittedName>
</protein>
<sequence>KFLSAPKIVLVANYKHKCRSFIPSTFSQMNYPFLLLSSLFVSSLADLPAIHERAIAIRVKNGSTLTLNIPAPTTIWRRKFKDDRAEQYVKACNPHLDVCEKWRSGFLGKDIHPQKVSLAKDGTLTIPMASSADSAQYYTRYRTKDRVQHYSYFDVVVY</sequence>
<organism evidence="1 2">
    <name type="scientific">Pristionchus mayeri</name>
    <dbReference type="NCBI Taxonomy" id="1317129"/>
    <lineage>
        <taxon>Eukaryota</taxon>
        <taxon>Metazoa</taxon>
        <taxon>Ecdysozoa</taxon>
        <taxon>Nematoda</taxon>
        <taxon>Chromadorea</taxon>
        <taxon>Rhabditida</taxon>
        <taxon>Rhabditina</taxon>
        <taxon>Diplogasteromorpha</taxon>
        <taxon>Diplogasteroidea</taxon>
        <taxon>Neodiplogasteridae</taxon>
        <taxon>Pristionchus</taxon>
    </lineage>
</organism>
<dbReference type="EMBL" id="BTRK01000005">
    <property type="protein sequence ID" value="GMR55824.1"/>
    <property type="molecule type" value="Genomic_DNA"/>
</dbReference>
<evidence type="ECO:0000313" key="1">
    <source>
        <dbReference type="EMBL" id="GMR55824.1"/>
    </source>
</evidence>
<comment type="caution">
    <text evidence="1">The sequence shown here is derived from an EMBL/GenBank/DDBJ whole genome shotgun (WGS) entry which is preliminary data.</text>
</comment>
<gene>
    <name evidence="1" type="ORF">PMAYCL1PPCAC_26019</name>
</gene>
<keyword evidence="2" id="KW-1185">Reference proteome</keyword>
<name>A0AAN5D550_9BILA</name>
<feature type="non-terminal residue" evidence="1">
    <location>
        <position position="1"/>
    </location>
</feature>
<dbReference type="Proteomes" id="UP001328107">
    <property type="component" value="Unassembled WGS sequence"/>
</dbReference>
<accession>A0AAN5D550</accession>